<reference evidence="2" key="1">
    <citation type="journal article" date="2019" name="Int. J. Syst. Evol. Microbiol.">
        <title>The Global Catalogue of Microorganisms (GCM) 10K type strain sequencing project: providing services to taxonomists for standard genome sequencing and annotation.</title>
        <authorList>
            <consortium name="The Broad Institute Genomics Platform"/>
            <consortium name="The Broad Institute Genome Sequencing Center for Infectious Disease"/>
            <person name="Wu L."/>
            <person name="Ma J."/>
        </authorList>
    </citation>
    <scope>NUCLEOTIDE SEQUENCE [LARGE SCALE GENOMIC DNA]</scope>
    <source>
        <strain evidence="2">JCM 18063</strain>
    </source>
</reference>
<protein>
    <submittedName>
        <fullName evidence="1">YbjN domain-containing protein</fullName>
    </submittedName>
</protein>
<gene>
    <name evidence="1" type="ORF">GCM10023216_26830</name>
</gene>
<dbReference type="CDD" id="cd17511">
    <property type="entry name" value="YbjN_AmyR-like"/>
    <property type="match status" value="1"/>
</dbReference>
<evidence type="ECO:0000313" key="1">
    <source>
        <dbReference type="EMBL" id="GAA4733202.1"/>
    </source>
</evidence>
<accession>A0ABP8YNS6</accession>
<sequence length="169" mass="18569">MTGPLRRATAAVLQAARRRGRPEAVARPELPAPVTTARIGQDLSRRGYRFRTDDDGDITGTWDGNRFWFLLLGDDEEILQVRGRWAGSVPESARSAVLQACNDWNRERIWPKVYTREEGDALALYAEVSVDLEHGATDGQLAEAVSCGLVTASQFFGSVGPLTDPDRPA</sequence>
<comment type="caution">
    <text evidence="1">The sequence shown here is derived from an EMBL/GenBank/DDBJ whole genome shotgun (WGS) entry which is preliminary data.</text>
</comment>
<evidence type="ECO:0000313" key="2">
    <source>
        <dbReference type="Proteomes" id="UP001500956"/>
    </source>
</evidence>
<name>A0ABP8YNS6_9MICO</name>
<organism evidence="1 2">
    <name type="scientific">Isoptericola chiayiensis</name>
    <dbReference type="NCBI Taxonomy" id="579446"/>
    <lineage>
        <taxon>Bacteria</taxon>
        <taxon>Bacillati</taxon>
        <taxon>Actinomycetota</taxon>
        <taxon>Actinomycetes</taxon>
        <taxon>Micrococcales</taxon>
        <taxon>Promicromonosporaceae</taxon>
        <taxon>Isoptericola</taxon>
    </lineage>
</organism>
<dbReference type="InterPro" id="IPR019660">
    <property type="entry name" value="Put_sensory_transdc_reg_YbjN"/>
</dbReference>
<dbReference type="EMBL" id="BAABID010000014">
    <property type="protein sequence ID" value="GAA4733202.1"/>
    <property type="molecule type" value="Genomic_DNA"/>
</dbReference>
<dbReference type="RefSeq" id="WP_343037558.1">
    <property type="nucleotide sequence ID" value="NZ_BAABID010000014.1"/>
</dbReference>
<dbReference type="Pfam" id="PF10722">
    <property type="entry name" value="YbjN"/>
    <property type="match status" value="1"/>
</dbReference>
<dbReference type="Proteomes" id="UP001500956">
    <property type="component" value="Unassembled WGS sequence"/>
</dbReference>
<keyword evidence="2" id="KW-1185">Reference proteome</keyword>
<proteinExistence type="predicted"/>